<dbReference type="EMBL" id="JAROCE010000006">
    <property type="protein sequence ID" value="MFM2721792.1"/>
    <property type="molecule type" value="Genomic_DNA"/>
</dbReference>
<reference evidence="2 3" key="1">
    <citation type="submission" date="2023-03" db="EMBL/GenBank/DDBJ databases">
        <title>MT1 and MT2 Draft Genomes of Novel Species.</title>
        <authorList>
            <person name="Venkateswaran K."/>
        </authorList>
    </citation>
    <scope>NUCLEOTIDE SEQUENCE [LARGE SCALE GENOMIC DNA]</scope>
    <source>
        <strain evidence="2 3">IF8SW-P5</strain>
    </source>
</reference>
<name>A0ABW9GIZ9_9MICO</name>
<feature type="compositionally biased region" description="Polar residues" evidence="1">
    <location>
        <begin position="1"/>
        <end position="11"/>
    </location>
</feature>
<evidence type="ECO:0000313" key="3">
    <source>
        <dbReference type="Proteomes" id="UP001630303"/>
    </source>
</evidence>
<evidence type="ECO:0000256" key="1">
    <source>
        <dbReference type="SAM" id="MobiDB-lite"/>
    </source>
</evidence>
<protein>
    <submittedName>
        <fullName evidence="2">Uncharacterized protein</fullName>
    </submittedName>
</protein>
<feature type="compositionally biased region" description="Acidic residues" evidence="1">
    <location>
        <begin position="13"/>
        <end position="36"/>
    </location>
</feature>
<organism evidence="2 3">
    <name type="scientific">Microbacterium mcarthurae</name>
    <dbReference type="NCBI Taxonomy" id="3035918"/>
    <lineage>
        <taxon>Bacteria</taxon>
        <taxon>Bacillati</taxon>
        <taxon>Actinomycetota</taxon>
        <taxon>Actinomycetes</taxon>
        <taxon>Micrococcales</taxon>
        <taxon>Microbacteriaceae</taxon>
        <taxon>Microbacterium</taxon>
    </lineage>
</organism>
<evidence type="ECO:0000313" key="2">
    <source>
        <dbReference type="EMBL" id="MFM2721792.1"/>
    </source>
</evidence>
<accession>A0ABW9GIZ9</accession>
<dbReference type="Proteomes" id="UP001630303">
    <property type="component" value="Unassembled WGS sequence"/>
</dbReference>
<sequence>MTSTPDNTPDTADQPDELETADLPEIDHGTDDDDAPVDNPSGG</sequence>
<keyword evidence="3" id="KW-1185">Reference proteome</keyword>
<gene>
    <name evidence="2" type="ORF">P5G46_14830</name>
</gene>
<comment type="caution">
    <text evidence="2">The sequence shown here is derived from an EMBL/GenBank/DDBJ whole genome shotgun (WGS) entry which is preliminary data.</text>
</comment>
<proteinExistence type="predicted"/>
<dbReference type="RefSeq" id="WP_275438246.1">
    <property type="nucleotide sequence ID" value="NZ_JAROCE010000006.1"/>
</dbReference>
<feature type="region of interest" description="Disordered" evidence="1">
    <location>
        <begin position="1"/>
        <end position="43"/>
    </location>
</feature>